<evidence type="ECO:0000256" key="7">
    <source>
        <dbReference type="ARBA" id="ARBA00039717"/>
    </source>
</evidence>
<keyword evidence="3 8" id="KW-0479">Metal-binding</keyword>
<protein>
    <recommendedName>
        <fullName evidence="7 8">Leishmanolysin-like peptidase</fullName>
        <ecNumber evidence="8">3.4.24.-</ecNumber>
    </recommendedName>
</protein>
<keyword evidence="4 8" id="KW-0378">Hydrolase</keyword>
<evidence type="ECO:0000256" key="4">
    <source>
        <dbReference type="ARBA" id="ARBA00022801"/>
    </source>
</evidence>
<evidence type="ECO:0000256" key="8">
    <source>
        <dbReference type="RuleBase" id="RU366077"/>
    </source>
</evidence>
<evidence type="ECO:0000256" key="6">
    <source>
        <dbReference type="ARBA" id="ARBA00023049"/>
    </source>
</evidence>
<dbReference type="InterPro" id="IPR001577">
    <property type="entry name" value="Peptidase_M8"/>
</dbReference>
<comment type="similarity">
    <text evidence="1 8">Belongs to the peptidase M8 family.</text>
</comment>
<comment type="cofactor">
    <cofactor evidence="8">
        <name>Zn(2+)</name>
        <dbReference type="ChEBI" id="CHEBI:29105"/>
    </cofactor>
    <text evidence="8">Binds 1 zinc ion per subunit.</text>
</comment>
<sequence length="695" mass="79029">MEMQAIFRYGASAVDFQTSVGRVCDDGGASDFDRRDCGNPDSSRPPPRVSHVHLEPAHVVRKRSTNQPLRIKVVYDSSVNKLQKEKFEVIHNRILPEALSYWQKTLLVKPVNVPIRLNRKCPNNQVLFPSHDPRQHCLMRCENVTYCGEVVVPEEHLEPCRVCDPPGRNCKSLPSPPGATGTYNADFVFYISAMQTERCHKGQTVAYAAHCQQEAVFDRIGMVLGGALVEDEKGVHGPIAGHANLCPDSISTKPQDLETQLSTVKHEILHALGFSASLYAYFRDPSGMPLTPRIGWHGKPVINKEIQDYQWSNAVIRDIERPDWQVRGGTVRKKVKMIVTPRVVEEVRRHFNCAYLEGAELEDQGEDGTALTHWEKRLFENEAMTGTHTQNPVYSRITLALMEDTGWYLPNYAMAQPLEWGRNLGCDFAMKSCKEWIDTRRANGESIHPFCEKVKRDPLETECTDNRDSLALCNLVEYNSELPPHFQNFDRIPGVSSRDVGRYGGSVNLADYCPYIQEFTWKSNNQVVRGSHCQFPDNNPQAEKNFALEWYGSGSKCFNHNEEMWEEKSCGQVRQWQHWGSGCYRYTCRAGRLHLNVANHTYTCLHTGQHLRIQLFVNDWLHIGTIVCPSCHEICKAMIIMDSSMVCDPDISMAYYVKAEQSYPRHSLKCCATGVTQSWALVAVAFFIYTLITDR</sequence>
<evidence type="ECO:0000256" key="9">
    <source>
        <dbReference type="SAM" id="MobiDB-lite"/>
    </source>
</evidence>
<dbReference type="Proteomes" id="UP001235939">
    <property type="component" value="Chromosome 02"/>
</dbReference>
<dbReference type="SUPFAM" id="SSF55486">
    <property type="entry name" value="Metalloproteases ('zincins'), catalytic domain"/>
    <property type="match status" value="1"/>
</dbReference>
<dbReference type="Gene3D" id="3.90.132.10">
    <property type="entry name" value="Leishmanolysin , domain 2"/>
    <property type="match status" value="1"/>
</dbReference>
<dbReference type="EMBL" id="CP092864">
    <property type="protein sequence ID" value="UYV62458.1"/>
    <property type="molecule type" value="Genomic_DNA"/>
</dbReference>
<dbReference type="PANTHER" id="PTHR10942:SF0">
    <property type="entry name" value="LEISHMANOLYSIN-LIKE PEPTIDASE"/>
    <property type="match status" value="1"/>
</dbReference>
<evidence type="ECO:0000256" key="1">
    <source>
        <dbReference type="ARBA" id="ARBA00005860"/>
    </source>
</evidence>
<evidence type="ECO:0000313" key="10">
    <source>
        <dbReference type="EMBL" id="UYV62458.1"/>
    </source>
</evidence>
<keyword evidence="2 8" id="KW-0645">Protease</keyword>
<gene>
    <name evidence="10" type="ORF">LAZ67_2000679</name>
</gene>
<accession>A0ABY6K3K0</accession>
<feature type="region of interest" description="Disordered" evidence="9">
    <location>
        <begin position="31"/>
        <end position="52"/>
    </location>
</feature>
<reference evidence="10 11" key="1">
    <citation type="submission" date="2022-01" db="EMBL/GenBank/DDBJ databases">
        <title>A chromosomal length assembly of Cordylochernes scorpioides.</title>
        <authorList>
            <person name="Zeh D."/>
            <person name="Zeh J."/>
        </authorList>
    </citation>
    <scope>NUCLEOTIDE SEQUENCE [LARGE SCALE GENOMIC DNA]</scope>
    <source>
        <strain evidence="10">IN4F17</strain>
        <tissue evidence="10">Whole Body</tissue>
    </source>
</reference>
<keyword evidence="6 8" id="KW-0482">Metalloprotease</keyword>
<evidence type="ECO:0000313" key="11">
    <source>
        <dbReference type="Proteomes" id="UP001235939"/>
    </source>
</evidence>
<organism evidence="10 11">
    <name type="scientific">Cordylochernes scorpioides</name>
    <dbReference type="NCBI Taxonomy" id="51811"/>
    <lineage>
        <taxon>Eukaryota</taxon>
        <taxon>Metazoa</taxon>
        <taxon>Ecdysozoa</taxon>
        <taxon>Arthropoda</taxon>
        <taxon>Chelicerata</taxon>
        <taxon>Arachnida</taxon>
        <taxon>Pseudoscorpiones</taxon>
        <taxon>Cheliferoidea</taxon>
        <taxon>Chernetidae</taxon>
        <taxon>Cordylochernes</taxon>
    </lineage>
</organism>
<dbReference type="Gene3D" id="2.10.55.10">
    <property type="entry name" value="Leishmanolysin domain 3"/>
    <property type="match status" value="1"/>
</dbReference>
<evidence type="ECO:0000256" key="5">
    <source>
        <dbReference type="ARBA" id="ARBA00022833"/>
    </source>
</evidence>
<evidence type="ECO:0000256" key="2">
    <source>
        <dbReference type="ARBA" id="ARBA00022670"/>
    </source>
</evidence>
<keyword evidence="11" id="KW-1185">Reference proteome</keyword>
<dbReference type="Gene3D" id="3.10.170.20">
    <property type="match status" value="1"/>
</dbReference>
<dbReference type="Pfam" id="PF01457">
    <property type="entry name" value="Peptidase_M8"/>
    <property type="match status" value="1"/>
</dbReference>
<keyword evidence="5 8" id="KW-0862">Zinc</keyword>
<evidence type="ECO:0000256" key="3">
    <source>
        <dbReference type="ARBA" id="ARBA00022723"/>
    </source>
</evidence>
<dbReference type="Gene3D" id="2.30.34.10">
    <property type="entry name" value="Leishmanolysin domain 4"/>
    <property type="match status" value="1"/>
</dbReference>
<dbReference type="EC" id="3.4.24.-" evidence="8"/>
<dbReference type="PANTHER" id="PTHR10942">
    <property type="entry name" value="LEISHMANOLYSIN-LIKE PEPTIDASE"/>
    <property type="match status" value="1"/>
</dbReference>
<name>A0ABY6K3K0_9ARAC</name>
<proteinExistence type="inferred from homology"/>